<keyword evidence="9" id="KW-1185">Reference proteome</keyword>
<dbReference type="EMBL" id="KQ964763">
    <property type="protein sequence ID" value="KXN66133.1"/>
    <property type="molecule type" value="Genomic_DNA"/>
</dbReference>
<dbReference type="InterPro" id="IPR029058">
    <property type="entry name" value="AB_hydrolase_fold"/>
</dbReference>
<feature type="region of interest" description="Disordered" evidence="6">
    <location>
        <begin position="260"/>
        <end position="305"/>
    </location>
</feature>
<dbReference type="GO" id="GO:0016020">
    <property type="term" value="C:membrane"/>
    <property type="evidence" value="ECO:0007669"/>
    <property type="project" value="UniProtKB-SubCell"/>
</dbReference>
<proteinExistence type="inferred from homology"/>
<comment type="subcellular location">
    <subcellularLocation>
        <location evidence="1">Membrane</location>
        <topology evidence="1">Multi-pass membrane protein</topology>
    </subcellularLocation>
</comment>
<dbReference type="Proteomes" id="UP000070444">
    <property type="component" value="Unassembled WGS sequence"/>
</dbReference>
<dbReference type="AlphaFoldDB" id="A0A137NTL5"/>
<feature type="compositionally biased region" description="Low complexity" evidence="6">
    <location>
        <begin position="69"/>
        <end position="79"/>
    </location>
</feature>
<accession>A0A137NTL5</accession>
<feature type="transmembrane region" description="Helical" evidence="7">
    <location>
        <begin position="440"/>
        <end position="461"/>
    </location>
</feature>
<evidence type="ECO:0000256" key="7">
    <source>
        <dbReference type="SAM" id="Phobius"/>
    </source>
</evidence>
<evidence type="ECO:0000256" key="4">
    <source>
        <dbReference type="ARBA" id="ARBA00022989"/>
    </source>
</evidence>
<evidence type="ECO:0000313" key="8">
    <source>
        <dbReference type="EMBL" id="KXN66133.1"/>
    </source>
</evidence>
<dbReference type="PANTHER" id="PTHR17920:SF3">
    <property type="entry name" value="TRANSMEMBRANE AND COILED-COIL DOMAIN-CONTAINING PROTEIN 4"/>
    <property type="match status" value="1"/>
</dbReference>
<feature type="compositionally biased region" description="Basic and acidic residues" evidence="6">
    <location>
        <begin position="270"/>
        <end position="283"/>
    </location>
</feature>
<evidence type="ECO:0000256" key="5">
    <source>
        <dbReference type="ARBA" id="ARBA00023136"/>
    </source>
</evidence>
<organism evidence="8 9">
    <name type="scientific">Conidiobolus coronatus (strain ATCC 28846 / CBS 209.66 / NRRL 28638)</name>
    <name type="common">Delacroixia coronata</name>
    <dbReference type="NCBI Taxonomy" id="796925"/>
    <lineage>
        <taxon>Eukaryota</taxon>
        <taxon>Fungi</taxon>
        <taxon>Fungi incertae sedis</taxon>
        <taxon>Zoopagomycota</taxon>
        <taxon>Entomophthoromycotina</taxon>
        <taxon>Entomophthoromycetes</taxon>
        <taxon>Entomophthorales</taxon>
        <taxon>Ancylistaceae</taxon>
        <taxon>Conidiobolus</taxon>
    </lineage>
</organism>
<gene>
    <name evidence="8" type="ORF">CONCODRAFT_80588</name>
</gene>
<name>A0A137NTL5_CONC2</name>
<dbReference type="PANTHER" id="PTHR17920">
    <property type="entry name" value="TRANSMEMBRANE AND COILED-COIL DOMAIN-CONTAINING PROTEIN 4 TMCO4"/>
    <property type="match status" value="1"/>
</dbReference>
<evidence type="ECO:0000313" key="9">
    <source>
        <dbReference type="Proteomes" id="UP000070444"/>
    </source>
</evidence>
<evidence type="ECO:0000256" key="1">
    <source>
        <dbReference type="ARBA" id="ARBA00004141"/>
    </source>
</evidence>
<comment type="similarity">
    <text evidence="2">Belongs to the TMCO4 family.</text>
</comment>
<keyword evidence="5 7" id="KW-0472">Membrane</keyword>
<keyword evidence="3 7" id="KW-0812">Transmembrane</keyword>
<feature type="transmembrane region" description="Helical" evidence="7">
    <location>
        <begin position="554"/>
        <end position="575"/>
    </location>
</feature>
<evidence type="ECO:0000256" key="2">
    <source>
        <dbReference type="ARBA" id="ARBA00009824"/>
    </source>
</evidence>
<feature type="transmembrane region" description="Helical" evidence="7">
    <location>
        <begin position="395"/>
        <end position="428"/>
    </location>
</feature>
<feature type="region of interest" description="Disordered" evidence="6">
    <location>
        <begin position="60"/>
        <end position="85"/>
    </location>
</feature>
<evidence type="ECO:0000256" key="3">
    <source>
        <dbReference type="ARBA" id="ARBA00022692"/>
    </source>
</evidence>
<dbReference type="SUPFAM" id="SSF53474">
    <property type="entry name" value="alpha/beta-Hydrolases"/>
    <property type="match status" value="1"/>
</dbReference>
<evidence type="ECO:0000256" key="6">
    <source>
        <dbReference type="SAM" id="MobiDB-lite"/>
    </source>
</evidence>
<dbReference type="OrthoDB" id="277931at2759"/>
<protein>
    <submittedName>
        <fullName evidence="8">DUF726-domain-containing protein</fullName>
    </submittedName>
</protein>
<reference evidence="8 9" key="1">
    <citation type="journal article" date="2015" name="Genome Biol. Evol.">
        <title>Phylogenomic analyses indicate that early fungi evolved digesting cell walls of algal ancestors of land plants.</title>
        <authorList>
            <person name="Chang Y."/>
            <person name="Wang S."/>
            <person name="Sekimoto S."/>
            <person name="Aerts A.L."/>
            <person name="Choi C."/>
            <person name="Clum A."/>
            <person name="LaButti K.M."/>
            <person name="Lindquist E.A."/>
            <person name="Yee Ngan C."/>
            <person name="Ohm R.A."/>
            <person name="Salamov A.A."/>
            <person name="Grigoriev I.V."/>
            <person name="Spatafora J.W."/>
            <person name="Berbee M.L."/>
        </authorList>
    </citation>
    <scope>NUCLEOTIDE SEQUENCE [LARGE SCALE GENOMIC DNA]</scope>
    <source>
        <strain evidence="8 9">NRRL 28638</strain>
    </source>
</reference>
<dbReference type="Pfam" id="PF05277">
    <property type="entry name" value="DUF726"/>
    <property type="match status" value="1"/>
</dbReference>
<sequence length="907" mass="99068">MTSTFSTSENGANEEVIVESIEVNVENIPTFSNNSFEPVVLKQSSNGASINHLTPFKDFSSAKSHTRARSSSSFSGYNSIQMPTTPPDLKLKLSNEYIIKQEQIDTLPSELNQKDQEVELTVPVLENNPMSPAEETPLEPISPQDSAVTLLNSNKETGGDSKSMENLLCDRERFAYLGLVKLCLTMGANKYPFKVKEFISSHSSYTAFSKKTMQKMYTRLNVENEEIQMIEKLSMHGVIPEDMAKTLLIASKEVRTTTFKNPLSNVSPTPEKDESTQETKDIYDEPTSIEEASNTEIDKLSEKSSQSAKSETIQVDLRWTILLDLFLVLTLNDTYDSRSRSLLYTVAEQLELEPENVWNMEQSVADQLQICDLAEELEHTVESKTRNKMNMKKRIALMGVASVGGGLVIGLSAGLMAPAIGIGLGVLFTKVGLGTVSAFLGSAGGIGIITGGSAAAGTGIAGSKMEKRTRGVETFRFMPVENRNRVNVVITVTGWLPNDHEDASLPFSVLDPSYGDHFSVLWEPKMLKDLGNALRMLAGEVLQFAAQEILKQTLMSSLLAALAPAMALSKLGYLIDNPWSNGLDRAQKAGLVLADILLNHSHGNRPVTLIGFSLGARMIFYCLLELARVKAFGIVQDVFIFGSPVTASKKQWAECSGVVSGRFVNGHVKSDWILGFLYRASSASLKIAGLHPVEDVDGIENKDVTHLVSGHLAYRKLMPLLMKEVGIPVTSDTFEDDELELASDQMTELEASDNIEAVMSGKVQLGNVDKGIAKLPATGAHKGSNSISTFFSGSSAKRPTHTQGSKSWLDSSVFQKFKWSSRSTANSQVESGSSIFNKNASLIPISPSESDQFMKDPSNITTLKMPCAPAVISPAEFYATQEKQINFADLNAPITAQVRTRPTNRYI</sequence>
<dbReference type="InterPro" id="IPR007941">
    <property type="entry name" value="DUF726"/>
</dbReference>
<keyword evidence="4 7" id="KW-1133">Transmembrane helix</keyword>